<sequence>MTAKFHRHNKNKIKKIIPDPIRIIPLPEPRDDNHPPRGLPHPHTNSLPTRNLSYTSLIGIISAANLFVVVMHNRLSKDVSPGSLRDSMIGF</sequence>
<keyword evidence="4" id="KW-1185">Reference proteome</keyword>
<accession>A0A433A0Z8</accession>
<reference evidence="3 4" key="1">
    <citation type="journal article" date="2018" name="New Phytol.">
        <title>Phylogenomics of Endogonaceae and evolution of mycorrhizas within Mucoromycota.</title>
        <authorList>
            <person name="Chang Y."/>
            <person name="Desiro A."/>
            <person name="Na H."/>
            <person name="Sandor L."/>
            <person name="Lipzen A."/>
            <person name="Clum A."/>
            <person name="Barry K."/>
            <person name="Grigoriev I.V."/>
            <person name="Martin F.M."/>
            <person name="Stajich J.E."/>
            <person name="Smith M.E."/>
            <person name="Bonito G."/>
            <person name="Spatafora J.W."/>
        </authorList>
    </citation>
    <scope>NUCLEOTIDE SEQUENCE [LARGE SCALE GENOMIC DNA]</scope>
    <source>
        <strain evidence="3 4">GMNB39</strain>
    </source>
</reference>
<keyword evidence="2" id="KW-1133">Transmembrane helix</keyword>
<comment type="caution">
    <text evidence="3">The sequence shown here is derived from an EMBL/GenBank/DDBJ whole genome shotgun (WGS) entry which is preliminary data.</text>
</comment>
<keyword evidence="2" id="KW-0472">Membrane</keyword>
<organism evidence="3 4">
    <name type="scientific">Jimgerdemannia flammicorona</name>
    <dbReference type="NCBI Taxonomy" id="994334"/>
    <lineage>
        <taxon>Eukaryota</taxon>
        <taxon>Fungi</taxon>
        <taxon>Fungi incertae sedis</taxon>
        <taxon>Mucoromycota</taxon>
        <taxon>Mucoromycotina</taxon>
        <taxon>Endogonomycetes</taxon>
        <taxon>Endogonales</taxon>
        <taxon>Endogonaceae</taxon>
        <taxon>Jimgerdemannia</taxon>
    </lineage>
</organism>
<evidence type="ECO:0000256" key="2">
    <source>
        <dbReference type="SAM" id="Phobius"/>
    </source>
</evidence>
<feature type="region of interest" description="Disordered" evidence="1">
    <location>
        <begin position="23"/>
        <end position="48"/>
    </location>
</feature>
<feature type="transmembrane region" description="Helical" evidence="2">
    <location>
        <begin position="52"/>
        <end position="71"/>
    </location>
</feature>
<evidence type="ECO:0000313" key="4">
    <source>
        <dbReference type="Proteomes" id="UP000268093"/>
    </source>
</evidence>
<proteinExistence type="predicted"/>
<name>A0A433A0Z8_9FUNG</name>
<dbReference type="EMBL" id="RBNI01021718">
    <property type="protein sequence ID" value="RUO96374.1"/>
    <property type="molecule type" value="Genomic_DNA"/>
</dbReference>
<gene>
    <name evidence="3" type="ORF">BC936DRAFT_142146</name>
</gene>
<protein>
    <submittedName>
        <fullName evidence="3">Uncharacterized protein</fullName>
    </submittedName>
</protein>
<keyword evidence="2" id="KW-0812">Transmembrane</keyword>
<evidence type="ECO:0000313" key="3">
    <source>
        <dbReference type="EMBL" id="RUO96374.1"/>
    </source>
</evidence>
<evidence type="ECO:0000256" key="1">
    <source>
        <dbReference type="SAM" id="MobiDB-lite"/>
    </source>
</evidence>
<dbReference type="Proteomes" id="UP000268093">
    <property type="component" value="Unassembled WGS sequence"/>
</dbReference>
<dbReference type="AlphaFoldDB" id="A0A433A0Z8"/>